<comment type="caution">
    <text evidence="1">The sequence shown here is derived from an EMBL/GenBank/DDBJ whole genome shotgun (WGS) entry which is preliminary data.</text>
</comment>
<proteinExistence type="predicted"/>
<dbReference type="AlphaFoldDB" id="A0A840UT00"/>
<dbReference type="Proteomes" id="UP000539642">
    <property type="component" value="Unassembled WGS sequence"/>
</dbReference>
<name>A0A840UT00_9BACT</name>
<evidence type="ECO:0008006" key="3">
    <source>
        <dbReference type="Google" id="ProtNLM"/>
    </source>
</evidence>
<organism evidence="1 2">
    <name type="scientific">Desulfoprunum benzoelyticum</name>
    <dbReference type="NCBI Taxonomy" id="1506996"/>
    <lineage>
        <taxon>Bacteria</taxon>
        <taxon>Pseudomonadati</taxon>
        <taxon>Thermodesulfobacteriota</taxon>
        <taxon>Desulfobulbia</taxon>
        <taxon>Desulfobulbales</taxon>
        <taxon>Desulfobulbaceae</taxon>
        <taxon>Desulfoprunum</taxon>
    </lineage>
</organism>
<evidence type="ECO:0000313" key="1">
    <source>
        <dbReference type="EMBL" id="MBB5348922.1"/>
    </source>
</evidence>
<evidence type="ECO:0000313" key="2">
    <source>
        <dbReference type="Proteomes" id="UP000539642"/>
    </source>
</evidence>
<reference evidence="1 2" key="1">
    <citation type="submission" date="2020-08" db="EMBL/GenBank/DDBJ databases">
        <title>Genomic Encyclopedia of Type Strains, Phase IV (KMG-IV): sequencing the most valuable type-strain genomes for metagenomic binning, comparative biology and taxonomic classification.</title>
        <authorList>
            <person name="Goeker M."/>
        </authorList>
    </citation>
    <scope>NUCLEOTIDE SEQUENCE [LARGE SCALE GENOMIC DNA]</scope>
    <source>
        <strain evidence="1 2">DSM 28570</strain>
    </source>
</reference>
<dbReference type="RefSeq" id="WP_183351735.1">
    <property type="nucleotide sequence ID" value="NZ_JACHEO010000016.1"/>
</dbReference>
<gene>
    <name evidence="1" type="ORF">HNQ81_002663</name>
</gene>
<dbReference type="EMBL" id="JACHEO010000016">
    <property type="protein sequence ID" value="MBB5348922.1"/>
    <property type="molecule type" value="Genomic_DNA"/>
</dbReference>
<keyword evidence="2" id="KW-1185">Reference proteome</keyword>
<dbReference type="PROSITE" id="PS51257">
    <property type="entry name" value="PROKAR_LIPOPROTEIN"/>
    <property type="match status" value="1"/>
</dbReference>
<accession>A0A840UT00</accession>
<protein>
    <recommendedName>
        <fullName evidence="3">Outer-membrane lipoprotein LolB</fullName>
    </recommendedName>
</protein>
<sequence length="276" mass="30248">MISTTRTDNKGARLLLPLLVLLLLVGGCARKPWRENLHPDQGRAAEQVFRIMQQRDAACPPCFDGDAVVAMKNHLDTRALSGYIQCRLPDHVKFIAANPLGQPLFAAATDGTTFTTINTGQRTAMSGLLAVYAELHDIPPAFFSGAWGEWLTGRIDQERQESLALRADGEARGTWISFRTAGGGEATTTHLLIDPHRALLLTRILADGKGRILAEINYGGWEEVGGCRQPTQITMRRLAFGGEISLDLARMQASDRCRTHDFDLPVPASYSLQTLP</sequence>